<accession>A0A953I7A1</accession>
<evidence type="ECO:0000259" key="2">
    <source>
        <dbReference type="Pfam" id="PF07848"/>
    </source>
</evidence>
<dbReference type="InterPro" id="IPR036388">
    <property type="entry name" value="WH-like_DNA-bd_sf"/>
</dbReference>
<dbReference type="Pfam" id="PF08223">
    <property type="entry name" value="PaaX_C"/>
    <property type="match status" value="1"/>
</dbReference>
<reference evidence="5" key="1">
    <citation type="submission" date="2017-11" db="EMBL/GenBank/DDBJ databases">
        <title>Three new genomes from thermophilic consortium.</title>
        <authorList>
            <person name="Quaggio R."/>
            <person name="Amgarten D."/>
            <person name="Setubal J.C."/>
        </authorList>
    </citation>
    <scope>NUCLEOTIDE SEQUENCE</scope>
    <source>
        <strain evidence="5">ZCTH01-B2</strain>
    </source>
</reference>
<dbReference type="Pfam" id="PF07848">
    <property type="entry name" value="PaaX"/>
    <property type="match status" value="1"/>
</dbReference>
<dbReference type="AlphaFoldDB" id="A0A953I7A1"/>
<organism evidence="5 6">
    <name type="scientific">Symbiobacterium thermophilum</name>
    <dbReference type="NCBI Taxonomy" id="2734"/>
    <lineage>
        <taxon>Bacteria</taxon>
        <taxon>Bacillati</taxon>
        <taxon>Bacillota</taxon>
        <taxon>Clostridia</taxon>
        <taxon>Eubacteriales</taxon>
        <taxon>Symbiobacteriaceae</taxon>
        <taxon>Symbiobacterium</taxon>
    </lineage>
</organism>
<dbReference type="GO" id="GO:0006351">
    <property type="term" value="P:DNA-templated transcription"/>
    <property type="evidence" value="ECO:0007669"/>
    <property type="project" value="InterPro"/>
</dbReference>
<dbReference type="EMBL" id="PIUK01000039">
    <property type="protein sequence ID" value="MBY6275773.1"/>
    <property type="molecule type" value="Genomic_DNA"/>
</dbReference>
<evidence type="ECO:0000259" key="4">
    <source>
        <dbReference type="Pfam" id="PF20803"/>
    </source>
</evidence>
<dbReference type="Gene3D" id="1.20.58.1460">
    <property type="match status" value="1"/>
</dbReference>
<dbReference type="InterPro" id="IPR012906">
    <property type="entry name" value="PaaX-like_N"/>
</dbReference>
<dbReference type="InterPro" id="IPR013225">
    <property type="entry name" value="PaaX_C"/>
</dbReference>
<dbReference type="PANTHER" id="PTHR30319:SF1">
    <property type="entry name" value="TRANSCRIPTIONAL REPRESSOR PAAX"/>
    <property type="match status" value="1"/>
</dbReference>
<comment type="caution">
    <text evidence="5">The sequence shown here is derived from an EMBL/GenBank/DDBJ whole genome shotgun (WGS) entry which is preliminary data.</text>
</comment>
<protein>
    <submittedName>
        <fullName evidence="5">Phenylacetic acid degradation operon negative regulatory protein PaaX</fullName>
    </submittedName>
</protein>
<feature type="domain" description="Transcriptional repressor PaaX-like N-terminal" evidence="2">
    <location>
        <begin position="12"/>
        <end position="80"/>
    </location>
</feature>
<feature type="domain" description="Transcriptional repressor PaaX-like C-terminal" evidence="3">
    <location>
        <begin position="183"/>
        <end position="270"/>
    </location>
</feature>
<evidence type="ECO:0000313" key="6">
    <source>
        <dbReference type="Proteomes" id="UP000732377"/>
    </source>
</evidence>
<sequence length="295" mass="34211">MLRGSEAGGGMKARSLLFNLWGDYIQHVGGEAWASTLAAWVRPFGVSEAALRQALSRMARQGWLEVRKVGNRTCYALSAAGRRRIAEASRRVYDGRDVDWDGRWRVLVYSVPEALRNRRNDLRRELIWTGFAHLSPGTWISPNPLEDSVRELLRRYGLEPYATLFVAPYAEPWSAPDLVRRCWDLEAIQASYDRFIARWEPRLEASSRLHSDEERFVEQIRLVHDYRKFLFVDPGLPRRLLPDTWRGHDARRLFQAYYARLRPGALRFLERHFEPTQAHDGGGEDRGVREHPGLS</sequence>
<dbReference type="Proteomes" id="UP000732377">
    <property type="component" value="Unassembled WGS sequence"/>
</dbReference>
<feature type="domain" description="Transcriptional repressor PaaX-like central Cas2-like" evidence="4">
    <location>
        <begin position="99"/>
        <end position="178"/>
    </location>
</feature>
<feature type="region of interest" description="Disordered" evidence="1">
    <location>
        <begin position="276"/>
        <end position="295"/>
    </location>
</feature>
<dbReference type="InterPro" id="IPR011965">
    <property type="entry name" value="PaaX_trns_reg"/>
</dbReference>
<feature type="compositionally biased region" description="Basic and acidic residues" evidence="1">
    <location>
        <begin position="281"/>
        <end position="295"/>
    </location>
</feature>
<dbReference type="Pfam" id="PF20803">
    <property type="entry name" value="PaaX_M"/>
    <property type="match status" value="1"/>
</dbReference>
<evidence type="ECO:0000313" key="5">
    <source>
        <dbReference type="EMBL" id="MBY6275773.1"/>
    </source>
</evidence>
<evidence type="ECO:0000256" key="1">
    <source>
        <dbReference type="SAM" id="MobiDB-lite"/>
    </source>
</evidence>
<dbReference type="InterPro" id="IPR048846">
    <property type="entry name" value="PaaX-like_central"/>
</dbReference>
<dbReference type="InterPro" id="IPR036390">
    <property type="entry name" value="WH_DNA-bd_sf"/>
</dbReference>
<dbReference type="PANTHER" id="PTHR30319">
    <property type="entry name" value="PHENYLACETIC ACID REGULATOR-RELATED TRANSCRIPTIONAL REPRESSOR"/>
    <property type="match status" value="1"/>
</dbReference>
<dbReference type="PIRSF" id="PIRSF020623">
    <property type="entry name" value="PaaX"/>
    <property type="match status" value="1"/>
</dbReference>
<proteinExistence type="predicted"/>
<dbReference type="SUPFAM" id="SSF46785">
    <property type="entry name" value="Winged helix' DNA-binding domain"/>
    <property type="match status" value="1"/>
</dbReference>
<dbReference type="Gene3D" id="3.30.70.2650">
    <property type="match status" value="1"/>
</dbReference>
<gene>
    <name evidence="5" type="ORF">CWE10_06040</name>
</gene>
<dbReference type="Gene3D" id="1.10.10.10">
    <property type="entry name" value="Winged helix-like DNA-binding domain superfamily/Winged helix DNA-binding domain"/>
    <property type="match status" value="1"/>
</dbReference>
<evidence type="ECO:0000259" key="3">
    <source>
        <dbReference type="Pfam" id="PF08223"/>
    </source>
</evidence>
<name>A0A953I7A1_SYMTR</name>